<comment type="caution">
    <text evidence="1">The sequence shown here is derived from an EMBL/GenBank/DDBJ whole genome shotgun (WGS) entry which is preliminary data.</text>
</comment>
<sequence length="509" mass="56338">MTRILILAPYAGLKELAAAVAEEYPEAYIQVHLGNYLNGPQLLLELNAAEHFDAVITRGGTVDACRRVSPIPVIEMPVNAFDMIRVIQLSAGYTGQKALLAYPNIVRSFAQLSDLLGYAVPAAAYREHREVHELVLSLKNDGCELVVGDQIVYQTAQELGMNSILLTSGAEAVRSAIEEAIRWTTALSHQKQAAPSFAHPVKVMGNSSVFADDAILVVPKEELLPSAVHTVFPPEVMLQLTEWSDTPLPTIITGEEGMCKDDAGFLCCCFGSVKRKRLVRVSCGSITDTGVFSRLDGLLEELLPEGELTLFLEDITGLWPEGQQQLLPLLKRLSKDSRVKMISTAELPVETAVKSGKLLRQLKPYLDEVRMELKPLAAYASDIPNMVSMYLAALDVRCGIRAVGVKENGIRLLREYPWPGNLRQFMRVVNELALGCKGAYIPENQVRHALEREHRHYSQASLAPMDLSGSLKEIEARVIRHVMEEEGLNQAKVEKRLGISHSTLWRKLK</sequence>
<reference evidence="1" key="1">
    <citation type="submission" date="2024-12" db="EMBL/GenBank/DDBJ databases">
        <authorList>
            <person name="Wu N."/>
        </authorList>
    </citation>
    <scope>NUCLEOTIDE SEQUENCE</scope>
    <source>
        <strain evidence="1">P15</strain>
    </source>
</reference>
<evidence type="ECO:0000313" key="1">
    <source>
        <dbReference type="EMBL" id="MFM9328408.1"/>
    </source>
</evidence>
<dbReference type="EMBL" id="JBJURJ010000005">
    <property type="protein sequence ID" value="MFM9328408.1"/>
    <property type="molecule type" value="Genomic_DNA"/>
</dbReference>
<dbReference type="Proteomes" id="UP001631969">
    <property type="component" value="Unassembled WGS sequence"/>
</dbReference>
<proteinExistence type="predicted"/>
<gene>
    <name evidence="1" type="ORF">ACI1P1_08930</name>
</gene>
<organism evidence="1 2">
    <name type="scientific">Paenibacillus mesotrionivorans</name>
    <dbReference type="NCBI Taxonomy" id="3160968"/>
    <lineage>
        <taxon>Bacteria</taxon>
        <taxon>Bacillati</taxon>
        <taxon>Bacillota</taxon>
        <taxon>Bacilli</taxon>
        <taxon>Bacillales</taxon>
        <taxon>Paenibacillaceae</taxon>
        <taxon>Paenibacillus</taxon>
    </lineage>
</organism>
<protein>
    <submittedName>
        <fullName evidence="1">PrpR N-terminal domain-containing protein</fullName>
    </submittedName>
</protein>
<keyword evidence="2" id="KW-1185">Reference proteome</keyword>
<name>A0ACC7NUM6_9BACL</name>
<accession>A0ACC7NUM6</accession>
<evidence type="ECO:0000313" key="2">
    <source>
        <dbReference type="Proteomes" id="UP001631969"/>
    </source>
</evidence>